<evidence type="ECO:0000256" key="2">
    <source>
        <dbReference type="SAM" id="MobiDB-lite"/>
    </source>
</evidence>
<dbReference type="InterPro" id="IPR002104">
    <property type="entry name" value="Integrase_catalytic"/>
</dbReference>
<dbReference type="AlphaFoldDB" id="A0A2S2C883"/>
<evidence type="ECO:0000259" key="3">
    <source>
        <dbReference type="PROSITE" id="PS51898"/>
    </source>
</evidence>
<organism evidence="4 5">
    <name type="scientific">Rhodococcus oxybenzonivorans</name>
    <dbReference type="NCBI Taxonomy" id="1990687"/>
    <lineage>
        <taxon>Bacteria</taxon>
        <taxon>Bacillati</taxon>
        <taxon>Actinomycetota</taxon>
        <taxon>Actinomycetes</taxon>
        <taxon>Mycobacteriales</taxon>
        <taxon>Nocardiaceae</taxon>
        <taxon>Rhodococcus</taxon>
    </lineage>
</organism>
<proteinExistence type="predicted"/>
<dbReference type="GO" id="GO:0003677">
    <property type="term" value="F:DNA binding"/>
    <property type="evidence" value="ECO:0007669"/>
    <property type="project" value="InterPro"/>
</dbReference>
<dbReference type="InterPro" id="IPR011010">
    <property type="entry name" value="DNA_brk_join_enz"/>
</dbReference>
<geneLocation type="plasmid" evidence="5">
    <name>prb11</name>
</geneLocation>
<accession>A0A2S2C883</accession>
<gene>
    <name evidence="4" type="ORF">CBI38_37220</name>
</gene>
<name>A0A2S2C883_9NOCA</name>
<sequence>MAYGRRRVAIRKRDDHPRGARAKARRERVVDLHESRTLEAVSRYVLHERPLDATSPFVFLIGGTGTNRGEPLSYQAMARGFAVAWTGWDPEPGQDTHALRHTHATAMWESGMRELALQRRLGHASPESIRIYTRVSDDQVVREYDAALGRRW</sequence>
<dbReference type="KEGG" id="roz:CBI38_37220"/>
<dbReference type="EMBL" id="CP021357">
    <property type="protein sequence ID" value="AWK77076.1"/>
    <property type="molecule type" value="Genomic_DNA"/>
</dbReference>
<reference evidence="4 5" key="1">
    <citation type="submission" date="2017-05" db="EMBL/GenBank/DDBJ databases">
        <title>Isolation of Rhodococcus sp. S2-17 biodegrading of BP-3.</title>
        <authorList>
            <person name="Lee Y."/>
            <person name="Kim K.H."/>
            <person name="Chun B.H."/>
            <person name="Jung H.S."/>
            <person name="Jeon C.O."/>
        </authorList>
    </citation>
    <scope>NUCLEOTIDE SEQUENCE [LARGE SCALE GENOMIC DNA]</scope>
    <source>
        <strain evidence="4 5">S2-17</strain>
        <plasmid evidence="5">prb11</plasmid>
    </source>
</reference>
<dbReference type="Proteomes" id="UP000245711">
    <property type="component" value="Plasmid pRB11"/>
</dbReference>
<protein>
    <recommendedName>
        <fullName evidence="3">Tyr recombinase domain-containing protein</fullName>
    </recommendedName>
</protein>
<evidence type="ECO:0000313" key="5">
    <source>
        <dbReference type="Proteomes" id="UP000245711"/>
    </source>
</evidence>
<dbReference type="GO" id="GO:0006310">
    <property type="term" value="P:DNA recombination"/>
    <property type="evidence" value="ECO:0007669"/>
    <property type="project" value="UniProtKB-KW"/>
</dbReference>
<feature type="region of interest" description="Disordered" evidence="2">
    <location>
        <begin position="1"/>
        <end position="23"/>
    </location>
</feature>
<keyword evidence="5" id="KW-1185">Reference proteome</keyword>
<keyword evidence="1" id="KW-0233">DNA recombination</keyword>
<dbReference type="Pfam" id="PF00589">
    <property type="entry name" value="Phage_integrase"/>
    <property type="match status" value="1"/>
</dbReference>
<dbReference type="GO" id="GO:0015074">
    <property type="term" value="P:DNA integration"/>
    <property type="evidence" value="ECO:0007669"/>
    <property type="project" value="InterPro"/>
</dbReference>
<dbReference type="OrthoDB" id="9803188at2"/>
<evidence type="ECO:0000256" key="1">
    <source>
        <dbReference type="ARBA" id="ARBA00023172"/>
    </source>
</evidence>
<dbReference type="Gene3D" id="1.10.443.10">
    <property type="entry name" value="Intergrase catalytic core"/>
    <property type="match status" value="1"/>
</dbReference>
<dbReference type="SUPFAM" id="SSF56349">
    <property type="entry name" value="DNA breaking-rejoining enzymes"/>
    <property type="match status" value="1"/>
</dbReference>
<keyword evidence="4" id="KW-0614">Plasmid</keyword>
<evidence type="ECO:0000313" key="4">
    <source>
        <dbReference type="EMBL" id="AWK77076.1"/>
    </source>
</evidence>
<dbReference type="InterPro" id="IPR013762">
    <property type="entry name" value="Integrase-like_cat_sf"/>
</dbReference>
<feature type="compositionally biased region" description="Basic residues" evidence="2">
    <location>
        <begin position="1"/>
        <end position="10"/>
    </location>
</feature>
<dbReference type="PROSITE" id="PS51898">
    <property type="entry name" value="TYR_RECOMBINASE"/>
    <property type="match status" value="1"/>
</dbReference>
<feature type="domain" description="Tyr recombinase" evidence="3">
    <location>
        <begin position="1"/>
        <end position="145"/>
    </location>
</feature>